<dbReference type="Proteomes" id="UP001057452">
    <property type="component" value="Chromosome 3"/>
</dbReference>
<sequence length="235" mass="25940">MSKSSKKSPPEKGPETRGKSDMEALADTVLEKQRCYLDSRFDQLQQMRRETEGKLTSIQTDLMVLSESIGTVKAEMGKIRLDVVKNSGMLATHEDTLDMMQLKLVDMEDRSRRCNVRITGLAEGLKGSNAIQFLTHSLPKWFPSLGNLKGELMRAHRIYSDDRKKQAFSRAMDTARAKGVELFLLYPATLKVKGAGQVKTFHSPGHAEDFIVSLPGVQDAPTGGDPGPGRSSDGE</sequence>
<accession>A0ACB9XTR8</accession>
<protein>
    <submittedName>
        <fullName evidence="1">Uncharacterized protein</fullName>
    </submittedName>
</protein>
<evidence type="ECO:0000313" key="1">
    <source>
        <dbReference type="EMBL" id="KAI4830857.1"/>
    </source>
</evidence>
<reference evidence="1" key="1">
    <citation type="submission" date="2022-05" db="EMBL/GenBank/DDBJ databases">
        <title>Chromosome-level genome of Chaenocephalus aceratus.</title>
        <authorList>
            <person name="Park H."/>
        </authorList>
    </citation>
    <scope>NUCLEOTIDE SEQUENCE</scope>
    <source>
        <strain evidence="1">KU_202001</strain>
    </source>
</reference>
<organism evidence="1 2">
    <name type="scientific">Chaenocephalus aceratus</name>
    <name type="common">Blackfin icefish</name>
    <name type="synonym">Chaenichthys aceratus</name>
    <dbReference type="NCBI Taxonomy" id="36190"/>
    <lineage>
        <taxon>Eukaryota</taxon>
        <taxon>Metazoa</taxon>
        <taxon>Chordata</taxon>
        <taxon>Craniata</taxon>
        <taxon>Vertebrata</taxon>
        <taxon>Euteleostomi</taxon>
        <taxon>Actinopterygii</taxon>
        <taxon>Neopterygii</taxon>
        <taxon>Teleostei</taxon>
        <taxon>Neoteleostei</taxon>
        <taxon>Acanthomorphata</taxon>
        <taxon>Eupercaria</taxon>
        <taxon>Perciformes</taxon>
        <taxon>Notothenioidei</taxon>
        <taxon>Channichthyidae</taxon>
        <taxon>Chaenocephalus</taxon>
    </lineage>
</organism>
<gene>
    <name evidence="1" type="ORF">KUCAC02_002461</name>
</gene>
<name>A0ACB9XTR8_CHAAC</name>
<evidence type="ECO:0000313" key="2">
    <source>
        <dbReference type="Proteomes" id="UP001057452"/>
    </source>
</evidence>
<dbReference type="EMBL" id="CM043787">
    <property type="protein sequence ID" value="KAI4830857.1"/>
    <property type="molecule type" value="Genomic_DNA"/>
</dbReference>
<proteinExistence type="predicted"/>
<comment type="caution">
    <text evidence="1">The sequence shown here is derived from an EMBL/GenBank/DDBJ whole genome shotgun (WGS) entry which is preliminary data.</text>
</comment>
<keyword evidence="2" id="KW-1185">Reference proteome</keyword>